<dbReference type="Pfam" id="PF02771">
    <property type="entry name" value="Acyl-CoA_dh_N"/>
    <property type="match status" value="1"/>
</dbReference>
<dbReference type="PANTHER" id="PTHR43884:SF20">
    <property type="entry name" value="ACYL-COA DEHYDROGENASE FADE28"/>
    <property type="match status" value="1"/>
</dbReference>
<evidence type="ECO:0008006" key="9">
    <source>
        <dbReference type="Google" id="ProtNLM"/>
    </source>
</evidence>
<dbReference type="InterPro" id="IPR009100">
    <property type="entry name" value="AcylCoA_DH/oxidase_NM_dom_sf"/>
</dbReference>
<evidence type="ECO:0000313" key="8">
    <source>
        <dbReference type="EMBL" id="SVA73442.1"/>
    </source>
</evidence>
<gene>
    <name evidence="8" type="ORF">METZ01_LOCUS126296</name>
</gene>
<evidence type="ECO:0000256" key="4">
    <source>
        <dbReference type="ARBA" id="ARBA00022827"/>
    </source>
</evidence>
<dbReference type="InterPro" id="IPR037069">
    <property type="entry name" value="AcylCoA_DH/ox_N_sf"/>
</dbReference>
<protein>
    <recommendedName>
        <fullName evidence="9">Acyl-CoA dehydrogenase/oxidase C-terminal domain-containing protein</fullName>
    </recommendedName>
</protein>
<dbReference type="GO" id="GO:0003995">
    <property type="term" value="F:acyl-CoA dehydrogenase activity"/>
    <property type="evidence" value="ECO:0007669"/>
    <property type="project" value="TreeGrafter"/>
</dbReference>
<evidence type="ECO:0000256" key="2">
    <source>
        <dbReference type="ARBA" id="ARBA00009347"/>
    </source>
</evidence>
<dbReference type="SUPFAM" id="SSF56645">
    <property type="entry name" value="Acyl-CoA dehydrogenase NM domain-like"/>
    <property type="match status" value="1"/>
</dbReference>
<feature type="domain" description="Acyl-CoA dehydrogenase/oxidase N-terminal" evidence="7">
    <location>
        <begin position="16"/>
        <end position="105"/>
    </location>
</feature>
<dbReference type="SUPFAM" id="SSF47203">
    <property type="entry name" value="Acyl-CoA dehydrogenase C-terminal domain-like"/>
    <property type="match status" value="1"/>
</dbReference>
<comment type="similarity">
    <text evidence="2">Belongs to the acyl-CoA dehydrogenase family.</text>
</comment>
<comment type="cofactor">
    <cofactor evidence="1">
        <name>FAD</name>
        <dbReference type="ChEBI" id="CHEBI:57692"/>
    </cofactor>
</comment>
<keyword evidence="3" id="KW-0285">Flavoprotein</keyword>
<dbReference type="AlphaFoldDB" id="A0A381YA05"/>
<feature type="domain" description="Acyl-CoA dehydrogenase/oxidase C-terminal" evidence="6">
    <location>
        <begin position="223"/>
        <end position="350"/>
    </location>
</feature>
<organism evidence="8">
    <name type="scientific">marine metagenome</name>
    <dbReference type="NCBI Taxonomy" id="408172"/>
    <lineage>
        <taxon>unclassified sequences</taxon>
        <taxon>metagenomes</taxon>
        <taxon>ecological metagenomes</taxon>
    </lineage>
</organism>
<evidence type="ECO:0000256" key="3">
    <source>
        <dbReference type="ARBA" id="ARBA00022630"/>
    </source>
</evidence>
<keyword evidence="5" id="KW-0560">Oxidoreductase</keyword>
<dbReference type="PANTHER" id="PTHR43884">
    <property type="entry name" value="ACYL-COA DEHYDROGENASE"/>
    <property type="match status" value="1"/>
</dbReference>
<dbReference type="InterPro" id="IPR036250">
    <property type="entry name" value="AcylCo_DH-like_C"/>
</dbReference>
<dbReference type="EMBL" id="UINC01017651">
    <property type="protein sequence ID" value="SVA73442.1"/>
    <property type="molecule type" value="Genomic_DNA"/>
</dbReference>
<name>A0A381YA05_9ZZZZ</name>
<evidence type="ECO:0000256" key="5">
    <source>
        <dbReference type="ARBA" id="ARBA00023002"/>
    </source>
</evidence>
<dbReference type="InterPro" id="IPR009075">
    <property type="entry name" value="AcylCo_DH/oxidase_C"/>
</dbReference>
<dbReference type="InterPro" id="IPR013786">
    <property type="entry name" value="AcylCoA_DH/ox_N"/>
</dbReference>
<evidence type="ECO:0000256" key="1">
    <source>
        <dbReference type="ARBA" id="ARBA00001974"/>
    </source>
</evidence>
<dbReference type="Gene3D" id="1.10.540.10">
    <property type="entry name" value="Acyl-CoA dehydrogenase/oxidase, N-terminal domain"/>
    <property type="match status" value="1"/>
</dbReference>
<dbReference type="Gene3D" id="1.20.140.10">
    <property type="entry name" value="Butyryl-CoA Dehydrogenase, subunit A, domain 3"/>
    <property type="match status" value="1"/>
</dbReference>
<dbReference type="GO" id="GO:0050660">
    <property type="term" value="F:flavin adenine dinucleotide binding"/>
    <property type="evidence" value="ECO:0007669"/>
    <property type="project" value="InterPro"/>
</dbReference>
<sequence>MLVHKILERNCEHLTLQKLEQSESTLHKTLWKDFASSGILGTPFSESLNGSALGLLETCLVVEEIGYYSVCIPFITSVVSTGMAVDKFGSTYQKNLLIPKIISGDSILTLALEEPSNEDLKNTQCVVSEKNGIKYISGTKTCVPYGKESDFILIPCKQENKLFLAFVDSKSKGLSIRKLETTTQEPQYLLHLDNVQMNDNLILGSGLQAPDILDWIILRTTTALCSMAVGICRASLELTSLYTSERKAFDRSIASFQAVGHRAANCFIDLSCLKVVTDQAISLLDLEKEAHEQVSIAKIWCGDVTHRISYASQHLHGGIGVDRNYKLFRYCLWAKQLELTLGSSKSHIKALGDLITASN</sequence>
<dbReference type="Gene3D" id="2.40.110.10">
    <property type="entry name" value="Butyryl-CoA Dehydrogenase, subunit A, domain 2"/>
    <property type="match status" value="1"/>
</dbReference>
<keyword evidence="4" id="KW-0274">FAD</keyword>
<dbReference type="InterPro" id="IPR046373">
    <property type="entry name" value="Acyl-CoA_Oxase/DH_mid-dom_sf"/>
</dbReference>
<evidence type="ECO:0000259" key="6">
    <source>
        <dbReference type="Pfam" id="PF00441"/>
    </source>
</evidence>
<evidence type="ECO:0000259" key="7">
    <source>
        <dbReference type="Pfam" id="PF02771"/>
    </source>
</evidence>
<dbReference type="Pfam" id="PF00441">
    <property type="entry name" value="Acyl-CoA_dh_1"/>
    <property type="match status" value="1"/>
</dbReference>
<accession>A0A381YA05</accession>
<reference evidence="8" key="1">
    <citation type="submission" date="2018-05" db="EMBL/GenBank/DDBJ databases">
        <authorList>
            <person name="Lanie J.A."/>
            <person name="Ng W.-L."/>
            <person name="Kazmierczak K.M."/>
            <person name="Andrzejewski T.M."/>
            <person name="Davidsen T.M."/>
            <person name="Wayne K.J."/>
            <person name="Tettelin H."/>
            <person name="Glass J.I."/>
            <person name="Rusch D."/>
            <person name="Podicherti R."/>
            <person name="Tsui H.-C.T."/>
            <person name="Winkler M.E."/>
        </authorList>
    </citation>
    <scope>NUCLEOTIDE SEQUENCE</scope>
</reference>
<proteinExistence type="inferred from homology"/>